<dbReference type="EMBL" id="UGPG01000001">
    <property type="protein sequence ID" value="STY45119.1"/>
    <property type="molecule type" value="Genomic_DNA"/>
</dbReference>
<reference evidence="1 2" key="1">
    <citation type="submission" date="2018-06" db="EMBL/GenBank/DDBJ databases">
        <authorList>
            <consortium name="Pathogen Informatics"/>
            <person name="Doyle S."/>
        </authorList>
    </citation>
    <scope>NUCLEOTIDE SEQUENCE [LARGE SCALE GENOMIC DNA]</scope>
    <source>
        <strain evidence="2">NCTC 10815</strain>
    </source>
</reference>
<name>A0A378MFH1_LISGR</name>
<organism evidence="1 2">
    <name type="scientific">Listeria grayi</name>
    <name type="common">Listeria murrayi</name>
    <dbReference type="NCBI Taxonomy" id="1641"/>
    <lineage>
        <taxon>Bacteria</taxon>
        <taxon>Bacillati</taxon>
        <taxon>Bacillota</taxon>
        <taxon>Bacilli</taxon>
        <taxon>Bacillales</taxon>
        <taxon>Listeriaceae</taxon>
        <taxon>Listeria</taxon>
    </lineage>
</organism>
<protein>
    <submittedName>
        <fullName evidence="1">Uncharacterized protein</fullName>
    </submittedName>
</protein>
<dbReference type="Pfam" id="PF13474">
    <property type="entry name" value="SnoaL_3"/>
    <property type="match status" value="1"/>
</dbReference>
<dbReference type="AlphaFoldDB" id="A0A378MFH1"/>
<evidence type="ECO:0000313" key="1">
    <source>
        <dbReference type="EMBL" id="STY45119.1"/>
    </source>
</evidence>
<dbReference type="InterPro" id="IPR032710">
    <property type="entry name" value="NTF2-like_dom_sf"/>
</dbReference>
<gene>
    <name evidence="1" type="ORF">NCTC10815_02494</name>
</gene>
<proteinExistence type="predicted"/>
<dbReference type="InterPro" id="IPR037401">
    <property type="entry name" value="SnoaL-like"/>
</dbReference>
<evidence type="ECO:0000313" key="2">
    <source>
        <dbReference type="Proteomes" id="UP000254879"/>
    </source>
</evidence>
<sequence length="142" mass="16083">MDKQSLHLEKDIEVLQSIVREMAASMSGEQSTRHWAEDAIWFDIGATASKGVTPAYKEFDEAFSNLASCDVTIKEMDVLITERMGIVCTIQSWDLITKKDNEKSNLLVRQTDCFEKQNGEWKLIHQHSSTPAGGEWDGKYVL</sequence>
<dbReference type="Gene3D" id="3.10.450.50">
    <property type="match status" value="1"/>
</dbReference>
<dbReference type="Proteomes" id="UP000254879">
    <property type="component" value="Unassembled WGS sequence"/>
</dbReference>
<accession>A0A378MFH1</accession>
<dbReference type="RefSeq" id="WP_036108258.1">
    <property type="nucleotide sequence ID" value="NZ_JBHLUC010000029.1"/>
</dbReference>
<dbReference type="SUPFAM" id="SSF54427">
    <property type="entry name" value="NTF2-like"/>
    <property type="match status" value="1"/>
</dbReference>